<evidence type="ECO:0008006" key="4">
    <source>
        <dbReference type="Google" id="ProtNLM"/>
    </source>
</evidence>
<dbReference type="EMBL" id="AP026867">
    <property type="protein sequence ID" value="BDS14244.1"/>
    <property type="molecule type" value="Genomic_DNA"/>
</dbReference>
<feature type="signal peptide" evidence="1">
    <location>
        <begin position="1"/>
        <end position="17"/>
    </location>
</feature>
<accession>A0A916DUL5</accession>
<reference evidence="2" key="1">
    <citation type="submission" date="2022-09" db="EMBL/GenBank/DDBJ databases">
        <title>Aureispira anguillicida sp. nov., isolated from Leptocephalus of Japanese eel Anguilla japonica.</title>
        <authorList>
            <person name="Yuasa K."/>
            <person name="Mekata T."/>
            <person name="Ikunari K."/>
        </authorList>
    </citation>
    <scope>NUCLEOTIDE SEQUENCE</scope>
    <source>
        <strain evidence="2">EL160426</strain>
    </source>
</reference>
<evidence type="ECO:0000313" key="3">
    <source>
        <dbReference type="Proteomes" id="UP001060919"/>
    </source>
</evidence>
<protein>
    <recommendedName>
        <fullName evidence="4">BACON domain-containing protein</fullName>
    </recommendedName>
</protein>
<evidence type="ECO:0000256" key="1">
    <source>
        <dbReference type="SAM" id="SignalP"/>
    </source>
</evidence>
<dbReference type="Proteomes" id="UP001060919">
    <property type="component" value="Chromosome"/>
</dbReference>
<dbReference type="AlphaFoldDB" id="A0A916DUL5"/>
<keyword evidence="3" id="KW-1185">Reference proteome</keyword>
<sequence length="376" mass="40688">MKNIVLWFCVLAMGLGACTPSVDPTGVKVVLSTNSFVGVNYPSVDTTITIKVTNPSNEVATINWMRTEIQTVNGWTYNVNGGSASSGLLEIAANSSLDFTFQIDPNGGIGNGLGELLFYDANNQSMSTTTFTYNYKTSHAPSGVVLTLSPNSMNAVGRATQTVDITVANTSNQAATINWIRTETQAVNGWTYSVDGSLATSGSLTILANSSVIVTFEINANGYAGNGVGKIAFYDSLFQANTTQYFSYDFLAIDTWFVLRPVGLMTRSVMINDPDTDYHLWVINNNSIPVDVRWRRNDNGSNPTAWTSAICTDAICWAPSIISERMTIAPNDSVDFKYTLGHQATVGTGGATLEFYAPTDRTYSHRSQIVNHTVTN</sequence>
<keyword evidence="1" id="KW-0732">Signal</keyword>
<gene>
    <name evidence="2" type="ORF">AsAng_0050230</name>
</gene>
<dbReference type="RefSeq" id="WP_264789464.1">
    <property type="nucleotide sequence ID" value="NZ_AP026867.1"/>
</dbReference>
<organism evidence="2 3">
    <name type="scientific">Aureispira anguillae</name>
    <dbReference type="NCBI Taxonomy" id="2864201"/>
    <lineage>
        <taxon>Bacteria</taxon>
        <taxon>Pseudomonadati</taxon>
        <taxon>Bacteroidota</taxon>
        <taxon>Saprospiria</taxon>
        <taxon>Saprospirales</taxon>
        <taxon>Saprospiraceae</taxon>
        <taxon>Aureispira</taxon>
    </lineage>
</organism>
<evidence type="ECO:0000313" key="2">
    <source>
        <dbReference type="EMBL" id="BDS14244.1"/>
    </source>
</evidence>
<name>A0A916DUL5_9BACT</name>
<dbReference type="PROSITE" id="PS51257">
    <property type="entry name" value="PROKAR_LIPOPROTEIN"/>
    <property type="match status" value="1"/>
</dbReference>
<proteinExistence type="predicted"/>
<feature type="chain" id="PRO_5037618137" description="BACON domain-containing protein" evidence="1">
    <location>
        <begin position="18"/>
        <end position="376"/>
    </location>
</feature>
<dbReference type="KEGG" id="aup:AsAng_0050230"/>